<gene>
    <name evidence="2" type="ORF">MNBD_GAMMA07-512</name>
</gene>
<evidence type="ECO:0000313" key="2">
    <source>
        <dbReference type="EMBL" id="VAW56451.1"/>
    </source>
</evidence>
<accession>A0A3B0WMA8</accession>
<sequence length="545" mass="58825">MHYYNTISSINKQRGVALIVLFITIIATGAVFFISTQISNNGQLIAENKTTAALAKAKNAIISHAVSYYFSTSPGHHGFLPCPETRNSTSEGSAVLNCAIGGARYANQLGRLPWKTLQTSPLKDASGECLWYAMSGSFSPSPRALMLNDDTPGMFQVFNENASLFKGTTAEDRIIAIIMAPGLPLNNQSRPNITTNVACKVPRNLVNASNYLDTFQNINNAAVDNINPDRVDQFIASNSRIDNPSINDRVITITHNEIFDAIKSRQAMYADKIKVLGETIGQCLISYAQAAAAIPSSCTNITNCYANCTNARSLCLASAGTGLEIAACQTAHAACRRNCRDNCLAGSGAPPVIYRLPWPAAINLNADYRINTSYSDQAPSSTLLGRLPFTTINSSAIIPNTNDADIFETCALSASSPEMFNLWQNWKDHWFYVVGSDFAPNASSTPPSPCVNCPQFNNGTRYAALLIFSGERINNQLRRANETENPDPLIANSKASLANYLEGSNVANALDPQGNGNYDTPNSNDRIFCIPQDLTPPATASECTP</sequence>
<keyword evidence="1" id="KW-0472">Membrane</keyword>
<protein>
    <submittedName>
        <fullName evidence="2">Uncharacterized protein</fullName>
    </submittedName>
</protein>
<name>A0A3B0WMA8_9ZZZZ</name>
<reference evidence="2" key="1">
    <citation type="submission" date="2018-06" db="EMBL/GenBank/DDBJ databases">
        <authorList>
            <person name="Zhirakovskaya E."/>
        </authorList>
    </citation>
    <scope>NUCLEOTIDE SEQUENCE</scope>
</reference>
<dbReference type="EMBL" id="UOFF01000233">
    <property type="protein sequence ID" value="VAW56451.1"/>
    <property type="molecule type" value="Genomic_DNA"/>
</dbReference>
<organism evidence="2">
    <name type="scientific">hydrothermal vent metagenome</name>
    <dbReference type="NCBI Taxonomy" id="652676"/>
    <lineage>
        <taxon>unclassified sequences</taxon>
        <taxon>metagenomes</taxon>
        <taxon>ecological metagenomes</taxon>
    </lineage>
</organism>
<feature type="transmembrane region" description="Helical" evidence="1">
    <location>
        <begin position="15"/>
        <end position="34"/>
    </location>
</feature>
<dbReference type="AlphaFoldDB" id="A0A3B0WMA8"/>
<proteinExistence type="predicted"/>
<keyword evidence="1" id="KW-0812">Transmembrane</keyword>
<evidence type="ECO:0000256" key="1">
    <source>
        <dbReference type="SAM" id="Phobius"/>
    </source>
</evidence>
<keyword evidence="1" id="KW-1133">Transmembrane helix</keyword>